<dbReference type="Proteomes" id="UP000000424">
    <property type="component" value="Chromosome"/>
</dbReference>
<evidence type="ECO:0000313" key="2">
    <source>
        <dbReference type="Proteomes" id="UP000000424"/>
    </source>
</evidence>
<organism evidence="1 2">
    <name type="scientific">Chlamydia pneumoniae</name>
    <name type="common">Chlamydophila pneumoniae</name>
    <dbReference type="NCBI Taxonomy" id="83558"/>
    <lineage>
        <taxon>Bacteria</taxon>
        <taxon>Pseudomonadati</taxon>
        <taxon>Chlamydiota</taxon>
        <taxon>Chlamydiia</taxon>
        <taxon>Chlamydiales</taxon>
        <taxon>Chlamydiaceae</taxon>
        <taxon>Chlamydia/Chlamydophila group</taxon>
        <taxon>Chlamydia</taxon>
    </lineage>
</organism>
<dbReference type="EMBL" id="AE009440">
    <property type="protein sequence ID" value="AAP98748.1"/>
    <property type="molecule type" value="Genomic_DNA"/>
</dbReference>
<evidence type="ECO:0000313" key="1">
    <source>
        <dbReference type="EMBL" id="AAP98748.1"/>
    </source>
</evidence>
<keyword evidence="2" id="KW-1185">Reference proteome</keyword>
<name>A0ABN3YS59_CHLPN</name>
<gene>
    <name evidence="1" type="ordered locus">CpB0819</name>
</gene>
<proteinExistence type="predicted"/>
<protein>
    <submittedName>
        <fullName evidence="1">Uncharacterized protein</fullName>
    </submittedName>
</protein>
<sequence length="988" mass="114052">MEDISDRNMYSCYSKGISHNYLLHPMSRLDIFVFDSLIANQDQNLLEEIFCSEDTVLFKAYRTTALQSPLAAKNLNIARKVANYILADNGEIDTVKLVEAIHHLSQCTYPLGPHRHNEAQDREHLLKMLKALKENPKLKESIKTLFVPSYSTIQNLIRHTLALNPQTILSTIHVRQAALTALFTYLRQDVGSCFATAPAILIHQEYPERFLKDLNDLISSGKLSRIVNQREIAVPINLSGCIGELFKPLRILDLYPDPLVKLSSSPGLKKAFSAANLIETLGDSEAQIQQLLSHQYLMQKLQNVHETLTANDIIKSTLLHYYQLQESTVRAIFFKEGLFSKEQVAFSTQHPRELSEIQRVYHYLHAYEEAKSAFIHDTQNPLLKAWEYTLATLADASQSTISNHIRLALGWKSEDPHSLVSLVTHFVEEEVENIRILVQQCEQTYHEARSQLEYIEGRMRNPLNNQDSQILTMDHMRFRQELNKALYEWDSAQEKAKKFLHLPEFLLSFYTKQIPLYFRSSYDAFIQEFAHLYANAPAGFRILFTHGRTHPNTWSPIYSINEFIRFLSEFFTSTESELLGKHAVINLEKETSRLVHNITAMLHTDVFQEALLTRILEAYQLPVPPSILNHLDQLSQTPWVYVSGGTVDTLLLDYFESSEPLTLTEKHPENPHELAAFYADALKDLPTGIKSYLEEGSHSLLSSSPTHVFSIIAGSPLFREAWDNDWYSYTWLRDVWVKQHQDFLQDTILPQLSIYAFIENFCNKYALQHVVHDFHDFCSDHSLTLPELYDKGSRFLSSLFTKDKTVALIYIRRLLYLMVREVPYVSEQQLPEVLDNVSSYLGISSRITYEKFRSLIEETIPKMTLLSSADLRHIYKGLLMQSYQKIYTEEDTYLRLTTAMRHHNLAYPAPLLFADSNWPSIYFGFILNPGTTEIDLWKFNYAGLQGQPLDNIQELFATSRPWTLYANPIDYGMPPPPGYRSRLPKEFF</sequence>
<accession>A0ABN3YS59</accession>
<reference evidence="1" key="1">
    <citation type="submission" date="2002-05" db="EMBL/GenBank/DDBJ databases">
        <title>The genome sequence of Chlamydia pneumoniae TW183 and comparison with other Chlamydia strains based on whole genome sequence analysis.</title>
        <authorList>
            <person name="Geng M.M."/>
            <person name="Schuhmacher A."/>
            <person name="Muehldorfer I."/>
            <person name="Bensch K.W."/>
            <person name="Schaefer K.P."/>
            <person name="Schneider S."/>
            <person name="Pohl T."/>
            <person name="Essig A."/>
            <person name="Marre R."/>
            <person name="Melchers K."/>
        </authorList>
    </citation>
    <scope>NUCLEOTIDE SEQUENCE [LARGE SCALE GENOMIC DNA]</scope>
    <source>
        <strain evidence="1">TW-183</strain>
    </source>
</reference>